<dbReference type="GO" id="GO:0016020">
    <property type="term" value="C:membrane"/>
    <property type="evidence" value="ECO:0007669"/>
    <property type="project" value="UniProtKB-SubCell"/>
</dbReference>
<proteinExistence type="predicted"/>
<feature type="transmembrane region" description="Helical" evidence="6">
    <location>
        <begin position="625"/>
        <end position="648"/>
    </location>
</feature>
<evidence type="ECO:0000256" key="6">
    <source>
        <dbReference type="SAM" id="Phobius"/>
    </source>
</evidence>
<dbReference type="GO" id="GO:0005254">
    <property type="term" value="F:chloride channel activity"/>
    <property type="evidence" value="ECO:0007669"/>
    <property type="project" value="TreeGrafter"/>
</dbReference>
<dbReference type="InterPro" id="IPR049452">
    <property type="entry name" value="Anoctamin_TM"/>
</dbReference>
<feature type="transmembrane region" description="Helical" evidence="6">
    <location>
        <begin position="668"/>
        <end position="689"/>
    </location>
</feature>
<evidence type="ECO:0000256" key="2">
    <source>
        <dbReference type="ARBA" id="ARBA00022692"/>
    </source>
</evidence>
<keyword evidence="2 6" id="KW-0812">Transmembrane</keyword>
<evidence type="ECO:0000256" key="1">
    <source>
        <dbReference type="ARBA" id="ARBA00004141"/>
    </source>
</evidence>
<feature type="domain" description="Anoctamin transmembrane" evidence="7">
    <location>
        <begin position="237"/>
        <end position="569"/>
    </location>
</feature>
<dbReference type="EMBL" id="JWZX01003240">
    <property type="protein sequence ID" value="KOO22908.1"/>
    <property type="molecule type" value="Genomic_DNA"/>
</dbReference>
<feature type="region of interest" description="Disordered" evidence="5">
    <location>
        <begin position="1"/>
        <end position="51"/>
    </location>
</feature>
<evidence type="ECO:0000259" key="7">
    <source>
        <dbReference type="Pfam" id="PF04547"/>
    </source>
</evidence>
<protein>
    <submittedName>
        <fullName evidence="8">Anoctamin-8-like isoform 2</fullName>
    </submittedName>
</protein>
<feature type="transmembrane region" description="Helical" evidence="6">
    <location>
        <begin position="283"/>
        <end position="299"/>
    </location>
</feature>
<evidence type="ECO:0000256" key="5">
    <source>
        <dbReference type="SAM" id="MobiDB-lite"/>
    </source>
</evidence>
<keyword evidence="4 6" id="KW-0472">Membrane</keyword>
<sequence>MSRPRRPVTSVPAAGQRGVYIGPPGSLRPLLPADGPRSDGPSASGVLPKPIDEASSSRQQYEYDIILVHPNDNPGSGLRSQLIEKTEAALRRRTIVSRMRFIGLELSREVSRSGEKVLLKIAAPDRLLEEFAERTSMEKRLETGGYTDYTRETQKLFARAASGTLFSSLERQRLIISALELGLSEGGCDLDLSLEIERGVLTAVVPVHEPTIGSGALAEQWLHAQCSWWPDQPLDQIRDYFGERLALYFAFLQHLTRSLLLPGLVGLFVVLGSFWYGTVDNPLAPAYSVFIMVWTPWFAKTWRREEAQLAFRWNVEDFEATEHVRPQFRGELARGFYSRDEDFIEVDEHDRLSAAAPVIRRFSAGQRQRRTLFSYLVIVPFVTMVMIGVATLFAYRSVLMMSLSSTHAILLGVAELDFDSDASSIPALQLEGRGVKVKLASWYAVTLGSCMGSALYSAWLVFTNYLYGLLAVKLNNWENYRTVTAYEDALVLKTSCFYFVNSYATLFYIAFLEASQVSLLPGMTEYCHDASHFDYTAEYIKGTHGGFNPFCMAELSTLLSSLVIFSQLLAKLGYVTLFAPAFPIAAVVCYFSFMAEIRTDAYKLLRNTQRPRYAGAQDIGSWHKVLAVMGIVSIFTNMGLIGFTSTVSSGALPISVFGVFEINADNQVFFLFVCEHLMLGVHYVISALLPDVTAEVAIARANILWPVSRNATAPRRFQ</sequence>
<dbReference type="PANTHER" id="PTHR12308">
    <property type="entry name" value="ANOCTAMIN"/>
    <property type="match status" value="1"/>
</dbReference>
<dbReference type="PANTHER" id="PTHR12308:SF73">
    <property type="entry name" value="ANOCTAMIN"/>
    <property type="match status" value="1"/>
</dbReference>
<evidence type="ECO:0000256" key="4">
    <source>
        <dbReference type="ARBA" id="ARBA00023136"/>
    </source>
</evidence>
<feature type="transmembrane region" description="Helical" evidence="6">
    <location>
        <begin position="259"/>
        <end position="277"/>
    </location>
</feature>
<dbReference type="AlphaFoldDB" id="A0A0M0J9L5"/>
<feature type="transmembrane region" description="Helical" evidence="6">
    <location>
        <begin position="572"/>
        <end position="593"/>
    </location>
</feature>
<comment type="subcellular location">
    <subcellularLocation>
        <location evidence="1">Membrane</location>
        <topology evidence="1">Multi-pass membrane protein</topology>
    </subcellularLocation>
</comment>
<name>A0A0M0J9L5_9EUKA</name>
<organism evidence="8 9">
    <name type="scientific">Chrysochromulina tobinii</name>
    <dbReference type="NCBI Taxonomy" id="1460289"/>
    <lineage>
        <taxon>Eukaryota</taxon>
        <taxon>Haptista</taxon>
        <taxon>Haptophyta</taxon>
        <taxon>Prymnesiophyceae</taxon>
        <taxon>Prymnesiales</taxon>
        <taxon>Chrysochromulinaceae</taxon>
        <taxon>Chrysochromulina</taxon>
    </lineage>
</organism>
<keyword evidence="3 6" id="KW-1133">Transmembrane helix</keyword>
<dbReference type="Pfam" id="PF04547">
    <property type="entry name" value="Anoctamin"/>
    <property type="match status" value="1"/>
</dbReference>
<dbReference type="InterPro" id="IPR007632">
    <property type="entry name" value="Anoctamin"/>
</dbReference>
<gene>
    <name evidence="8" type="ORF">Ctob_008732</name>
</gene>
<evidence type="ECO:0000313" key="9">
    <source>
        <dbReference type="Proteomes" id="UP000037460"/>
    </source>
</evidence>
<accession>A0A0M0J9L5</accession>
<feature type="transmembrane region" description="Helical" evidence="6">
    <location>
        <begin position="372"/>
        <end position="395"/>
    </location>
</feature>
<dbReference type="Proteomes" id="UP000037460">
    <property type="component" value="Unassembled WGS sequence"/>
</dbReference>
<feature type="transmembrane region" description="Helical" evidence="6">
    <location>
        <begin position="442"/>
        <end position="470"/>
    </location>
</feature>
<comment type="caution">
    <text evidence="8">The sequence shown here is derived from an EMBL/GenBank/DDBJ whole genome shotgun (WGS) entry which is preliminary data.</text>
</comment>
<evidence type="ECO:0000256" key="3">
    <source>
        <dbReference type="ARBA" id="ARBA00022989"/>
    </source>
</evidence>
<dbReference type="OrthoDB" id="18915at2759"/>
<keyword evidence="9" id="KW-1185">Reference proteome</keyword>
<reference evidence="9" key="1">
    <citation type="journal article" date="2015" name="PLoS Genet.">
        <title>Genome Sequence and Transcriptome Analyses of Chrysochromulina tobin: Metabolic Tools for Enhanced Algal Fitness in the Prominent Order Prymnesiales (Haptophyceae).</title>
        <authorList>
            <person name="Hovde B.T."/>
            <person name="Deodato C.R."/>
            <person name="Hunsperger H.M."/>
            <person name="Ryken S.A."/>
            <person name="Yost W."/>
            <person name="Jha R.K."/>
            <person name="Patterson J."/>
            <person name="Monnat R.J. Jr."/>
            <person name="Barlow S.B."/>
            <person name="Starkenburg S.R."/>
            <person name="Cattolico R.A."/>
        </authorList>
    </citation>
    <scope>NUCLEOTIDE SEQUENCE</scope>
    <source>
        <strain evidence="9">CCMP291</strain>
    </source>
</reference>
<feature type="transmembrane region" description="Helical" evidence="6">
    <location>
        <begin position="490"/>
        <end position="511"/>
    </location>
</feature>
<evidence type="ECO:0000313" key="8">
    <source>
        <dbReference type="EMBL" id="KOO22908.1"/>
    </source>
</evidence>